<dbReference type="Gene3D" id="2.80.10.50">
    <property type="match status" value="2"/>
</dbReference>
<organism evidence="4 5">
    <name type="scientific">Deinococcus marmoris</name>
    <dbReference type="NCBI Taxonomy" id="249408"/>
    <lineage>
        <taxon>Bacteria</taxon>
        <taxon>Thermotogati</taxon>
        <taxon>Deinococcota</taxon>
        <taxon>Deinococci</taxon>
        <taxon>Deinococcales</taxon>
        <taxon>Deinococcaceae</taxon>
        <taxon>Deinococcus</taxon>
    </lineage>
</organism>
<dbReference type="InterPro" id="IPR013431">
    <property type="entry name" value="Delta_60_rpt"/>
</dbReference>
<protein>
    <submittedName>
        <fullName evidence="4">Alpha-galactosidase</fullName>
    </submittedName>
</protein>
<evidence type="ECO:0000259" key="3">
    <source>
        <dbReference type="SMART" id="SM00776"/>
    </source>
</evidence>
<dbReference type="SUPFAM" id="SSF49785">
    <property type="entry name" value="Galactose-binding domain-like"/>
    <property type="match status" value="2"/>
</dbReference>
<dbReference type="InterPro" id="IPR008979">
    <property type="entry name" value="Galactose-bd-like_sf"/>
</dbReference>
<keyword evidence="2" id="KW-0732">Signal</keyword>
<evidence type="ECO:0000256" key="1">
    <source>
        <dbReference type="SAM" id="MobiDB-lite"/>
    </source>
</evidence>
<gene>
    <name evidence="4" type="ORF">BOO71_0009949</name>
</gene>
<proteinExistence type="predicted"/>
<keyword evidence="5" id="KW-1185">Reference proteome</keyword>
<feature type="domain" description="Glycosyl hydrolase family 98 putative carbohydrate-binding module" evidence="3">
    <location>
        <begin position="89"/>
        <end position="234"/>
    </location>
</feature>
<dbReference type="InterPro" id="IPR038637">
    <property type="entry name" value="NPCBM_sf"/>
</dbReference>
<dbReference type="Gene3D" id="2.60.120.1060">
    <property type="entry name" value="NPCBM/NEW2 domain"/>
    <property type="match status" value="2"/>
</dbReference>
<feature type="domain" description="Glycosyl hydrolase family 98 putative carbohydrate-binding module" evidence="3">
    <location>
        <begin position="239"/>
        <end position="384"/>
    </location>
</feature>
<dbReference type="SMART" id="SM00776">
    <property type="entry name" value="NPCBM"/>
    <property type="match status" value="2"/>
</dbReference>
<evidence type="ECO:0000313" key="5">
    <source>
        <dbReference type="Proteomes" id="UP000186607"/>
    </source>
</evidence>
<dbReference type="SUPFAM" id="SSF101898">
    <property type="entry name" value="NHL repeat"/>
    <property type="match status" value="1"/>
</dbReference>
<dbReference type="Proteomes" id="UP000186607">
    <property type="component" value="Unassembled WGS sequence"/>
</dbReference>
<dbReference type="InterPro" id="IPR013222">
    <property type="entry name" value="Glyco_hyd_98_carb-bd"/>
</dbReference>
<evidence type="ECO:0000256" key="2">
    <source>
        <dbReference type="SAM" id="SignalP"/>
    </source>
</evidence>
<feature type="signal peptide" evidence="2">
    <location>
        <begin position="1"/>
        <end position="18"/>
    </location>
</feature>
<dbReference type="PROSITE" id="PS51257">
    <property type="entry name" value="PROKAR_LIPOPROTEIN"/>
    <property type="match status" value="1"/>
</dbReference>
<dbReference type="RefSeq" id="WP_175607466.1">
    <property type="nucleotide sequence ID" value="NZ_MSTI01000115.1"/>
</dbReference>
<evidence type="ECO:0000313" key="4">
    <source>
        <dbReference type="EMBL" id="OLV17045.1"/>
    </source>
</evidence>
<feature type="chain" id="PRO_5012888698" evidence="2">
    <location>
        <begin position="19"/>
        <end position="793"/>
    </location>
</feature>
<dbReference type="NCBIfam" id="TIGR02608">
    <property type="entry name" value="delta_60_rpt"/>
    <property type="match status" value="4"/>
</dbReference>
<dbReference type="EMBL" id="MSTI01000115">
    <property type="protein sequence ID" value="OLV17045.1"/>
    <property type="molecule type" value="Genomic_DNA"/>
</dbReference>
<name>A0A1U7NVU7_9DEIO</name>
<accession>A0A1U7NVU7</accession>
<feature type="region of interest" description="Disordered" evidence="1">
    <location>
        <begin position="106"/>
        <end position="125"/>
    </location>
</feature>
<dbReference type="Pfam" id="PF17164">
    <property type="entry name" value="DUF5122"/>
    <property type="match status" value="4"/>
</dbReference>
<comment type="caution">
    <text evidence="4">The sequence shown here is derived from an EMBL/GenBank/DDBJ whole genome shotgun (WGS) entry which is preliminary data.</text>
</comment>
<sequence length="793" mass="81045">MKTSLAPLFFVCGPLLLASCSGKQPPLPPLPDPVPPVDTTPADNPYAGGKQYPWTNRLELAVADPYAAGRSYPWVSPTAASSLKAQGPADGQNFLSGVQWTSATNTWGPVELDHSNGEQNADDGSALSVGGSTFAKGLGVHAASEIHYALGGQCNTFTARVGVDDEVGARGSVQFRAFGDGRMLFNSGVRRGGDPALPVNLSVAGIRELRLVTGDGGDGIEYDHADWGDAALSCKVALPGKDVWLSDLAYVSAQSGWGPVEFDRSNGEQGLRDGGALTIAGRTFDRGMGVHAPSALDYDLGRTCTAFSAQLGLDGEVGKRGSVVFEVYGDGQKLYDSGPLRGGDPARQAVVDLRGVQTLRLSATDGGDGLAYDHADWADARLQCGTAVTGQPGTLDPGFGEAGRSSVGGVATVTENGGTLVVLGGHFGLTRLSPSGVVLARGAATPNGAATLNGAASALALQPDGALIAVGYLDGQMVALRYRPDLTLDPGFGVGGVVRLRLGVAASQYDSDPVRSAATAVTVAPDGQIVLAGYASRPFSPAPGVTLSDDDFALVRLGSDGRPDLTFGKSGVVTTPLNALLAGGDASTDKLYGVALQPDGKIVVAGEAQYDANNYSSVVARYLGTGKLDPSFSGDGIALGGLGERSTFHAVAVEKGGAILLGGGTGRFFTSALLQRFSPVGEAGEGVRFQFRVPENAQLFQTVVTALRPQSDGRVVLGGYAGDTTFVSRFGADLTQDLTFGATSGGAVSGGNVPVGSGSLIALTQDAERRIIATTAQFTATGIEGDGTVRLFP</sequence>
<dbReference type="STRING" id="249408.BOO71_0009949"/>
<dbReference type="AlphaFoldDB" id="A0A1U7NVU7"/>
<reference evidence="4 5" key="1">
    <citation type="submission" date="2017-01" db="EMBL/GenBank/DDBJ databases">
        <title>Genome Analysis of Deinococcus marmoris KOPRI26562.</title>
        <authorList>
            <person name="Kim J.H."/>
            <person name="Oh H.-M."/>
        </authorList>
    </citation>
    <scope>NUCLEOTIDE SEQUENCE [LARGE SCALE GENOMIC DNA]</scope>
    <source>
        <strain evidence="4 5">KOPRI26562</strain>
    </source>
</reference>
<dbReference type="Pfam" id="PF08305">
    <property type="entry name" value="NPCBM"/>
    <property type="match status" value="2"/>
</dbReference>